<name>A0AAV2QDB5_MEGNR</name>
<protein>
    <recommendedName>
        <fullName evidence="5">RING-type domain-containing protein</fullName>
    </recommendedName>
</protein>
<dbReference type="SUPFAM" id="SSF50891">
    <property type="entry name" value="Cyclophilin-like"/>
    <property type="match status" value="1"/>
</dbReference>
<dbReference type="Proteomes" id="UP001497623">
    <property type="component" value="Unassembled WGS sequence"/>
</dbReference>
<evidence type="ECO:0000313" key="6">
    <source>
        <dbReference type="EMBL" id="CAL4079112.1"/>
    </source>
</evidence>
<dbReference type="SUPFAM" id="SSF57845">
    <property type="entry name" value="B-box zinc-binding domain"/>
    <property type="match status" value="1"/>
</dbReference>
<organism evidence="6 7">
    <name type="scientific">Meganyctiphanes norvegica</name>
    <name type="common">Northern krill</name>
    <name type="synonym">Thysanopoda norvegica</name>
    <dbReference type="NCBI Taxonomy" id="48144"/>
    <lineage>
        <taxon>Eukaryota</taxon>
        <taxon>Metazoa</taxon>
        <taxon>Ecdysozoa</taxon>
        <taxon>Arthropoda</taxon>
        <taxon>Crustacea</taxon>
        <taxon>Multicrustacea</taxon>
        <taxon>Malacostraca</taxon>
        <taxon>Eumalacostraca</taxon>
        <taxon>Eucarida</taxon>
        <taxon>Euphausiacea</taxon>
        <taxon>Euphausiidae</taxon>
        <taxon>Meganyctiphanes</taxon>
    </lineage>
</organism>
<dbReference type="InterPro" id="IPR052667">
    <property type="entry name" value="E3_ubiquitin-ligase_RING"/>
</dbReference>
<dbReference type="SMART" id="SM00184">
    <property type="entry name" value="RING"/>
    <property type="match status" value="1"/>
</dbReference>
<dbReference type="SUPFAM" id="SSF57850">
    <property type="entry name" value="RING/U-box"/>
    <property type="match status" value="1"/>
</dbReference>
<keyword evidence="7" id="KW-1185">Reference proteome</keyword>
<dbReference type="Gene3D" id="3.30.40.10">
    <property type="entry name" value="Zinc/RING finger domain, C3HC4 (zinc finger)"/>
    <property type="match status" value="1"/>
</dbReference>
<evidence type="ECO:0000256" key="2">
    <source>
        <dbReference type="ARBA" id="ARBA00022771"/>
    </source>
</evidence>
<evidence type="ECO:0000256" key="1">
    <source>
        <dbReference type="ARBA" id="ARBA00022723"/>
    </source>
</evidence>
<dbReference type="InterPro" id="IPR017907">
    <property type="entry name" value="Znf_RING_CS"/>
</dbReference>
<evidence type="ECO:0000259" key="5">
    <source>
        <dbReference type="PROSITE" id="PS50089"/>
    </source>
</evidence>
<dbReference type="PROSITE" id="PS50089">
    <property type="entry name" value="ZF_RING_2"/>
    <property type="match status" value="1"/>
</dbReference>
<dbReference type="GO" id="GO:0008270">
    <property type="term" value="F:zinc ion binding"/>
    <property type="evidence" value="ECO:0007669"/>
    <property type="project" value="UniProtKB-KW"/>
</dbReference>
<reference evidence="6 7" key="1">
    <citation type="submission" date="2024-05" db="EMBL/GenBank/DDBJ databases">
        <authorList>
            <person name="Wallberg A."/>
        </authorList>
    </citation>
    <scope>NUCLEOTIDE SEQUENCE [LARGE SCALE GENOMIC DNA]</scope>
</reference>
<dbReference type="InterPro" id="IPR013083">
    <property type="entry name" value="Znf_RING/FYVE/PHD"/>
</dbReference>
<comment type="caution">
    <text evidence="6">The sequence shown here is derived from an EMBL/GenBank/DDBJ whole genome shotgun (WGS) entry which is preliminary data.</text>
</comment>
<evidence type="ECO:0000256" key="3">
    <source>
        <dbReference type="ARBA" id="ARBA00022833"/>
    </source>
</evidence>
<proteinExistence type="predicted"/>
<sequence>MDFLECKVCHVQYDEEEHRPRHALCGHEYCSTCIKALIKDSIFECPKCRQKNKVDAPEDMTVSFGLIDVIRAFKTKSIPLDKEMEPKSSGATNDEVCNMHGKSLGHWCLKCQLWLCSECLENHTSLVGCSTKTVDDMKKKNNKDTDVLLSSFEVNTEFVSSKIQELNDKRKEISDKRKKLLEISEKYGEEVNMLTSILEQGNLQKEEIIEAKRYLNATDSSTRVIERLKDLTHRKQVLRNWSVKNLGTMDTPLGLLKVFEEEKDVYTEMIVNDEKRHAKLSKLDRNIDIHPFLKQAVPDGTVCMPFARLQKMIPETPLVFLELEIGGTVKGRVHVRLENNLPNTRDYVVQIVTGQRGPTLIGISLPHRDASQGLYQGNYMPFTEMKFTPDSNRRSTSKRGDVTGDFGNSYLQFMFFHIAMPPHTHIHGNSRYVFGHIEEGMDVIQECYDSYSKDVKITDCGLVIEQE</sequence>
<dbReference type="InterPro" id="IPR029000">
    <property type="entry name" value="Cyclophilin-like_dom_sf"/>
</dbReference>
<keyword evidence="2 4" id="KW-0863">Zinc-finger</keyword>
<dbReference type="AlphaFoldDB" id="A0AAV2QDB5"/>
<evidence type="ECO:0000313" key="7">
    <source>
        <dbReference type="Proteomes" id="UP001497623"/>
    </source>
</evidence>
<dbReference type="PROSITE" id="PS00518">
    <property type="entry name" value="ZF_RING_1"/>
    <property type="match status" value="1"/>
</dbReference>
<dbReference type="PANTHER" id="PTHR47156:SF10">
    <property type="entry name" value="E3 UBIQUITIN-PROTEIN LIGASE TRIM-21-RELATED"/>
    <property type="match status" value="1"/>
</dbReference>
<dbReference type="Gene3D" id="2.40.100.10">
    <property type="entry name" value="Cyclophilin-like"/>
    <property type="match status" value="1"/>
</dbReference>
<dbReference type="PANTHER" id="PTHR47156">
    <property type="entry name" value="PROTEIN CBG20824"/>
    <property type="match status" value="1"/>
</dbReference>
<keyword evidence="3" id="KW-0862">Zinc</keyword>
<dbReference type="InterPro" id="IPR018957">
    <property type="entry name" value="Znf_C3HC4_RING-type"/>
</dbReference>
<dbReference type="InterPro" id="IPR001841">
    <property type="entry name" value="Znf_RING"/>
</dbReference>
<keyword evidence="1" id="KW-0479">Metal-binding</keyword>
<feature type="domain" description="RING-type" evidence="5">
    <location>
        <begin position="6"/>
        <end position="49"/>
    </location>
</feature>
<accession>A0AAV2QDB5</accession>
<gene>
    <name evidence="6" type="ORF">MNOR_LOCUS10846</name>
</gene>
<evidence type="ECO:0000256" key="4">
    <source>
        <dbReference type="PROSITE-ProRule" id="PRU00175"/>
    </source>
</evidence>
<dbReference type="EMBL" id="CAXKWB010005578">
    <property type="protein sequence ID" value="CAL4079112.1"/>
    <property type="molecule type" value="Genomic_DNA"/>
</dbReference>
<dbReference type="Pfam" id="PF00097">
    <property type="entry name" value="zf-C3HC4"/>
    <property type="match status" value="1"/>
</dbReference>